<evidence type="ECO:0000313" key="3">
    <source>
        <dbReference type="Proteomes" id="UP001155586"/>
    </source>
</evidence>
<name>A0A9X3HUX8_9VIBR</name>
<dbReference type="EMBL" id="JAKRRX010000290">
    <property type="protein sequence ID" value="MCW8336582.1"/>
    <property type="molecule type" value="Genomic_DNA"/>
</dbReference>
<protein>
    <submittedName>
        <fullName evidence="2">Inovirus Gp2 family protein</fullName>
    </submittedName>
</protein>
<reference evidence="2" key="1">
    <citation type="submission" date="2022-02" db="EMBL/GenBank/DDBJ databases">
        <title>Vibrio sp. nov., a new bacterium isolated from Bohai sea, China.</title>
        <authorList>
            <person name="Yuan Y."/>
        </authorList>
    </citation>
    <scope>NUCLEOTIDE SEQUENCE</scope>
    <source>
        <strain evidence="2">DBSS07</strain>
    </source>
</reference>
<comment type="caution">
    <text evidence="2">The sequence shown here is derived from an EMBL/GenBank/DDBJ whole genome shotgun (WGS) entry which is preliminary data.</text>
</comment>
<dbReference type="Proteomes" id="UP001155586">
    <property type="component" value="Unassembled WGS sequence"/>
</dbReference>
<accession>A0A9X3HUX8</accession>
<sequence>MVGNMQIHLATLKRLEDGFYRDYQVDIDHGSPSLELLDVLYRAYTDALMRFSHCYVFRFRVRIPNKQRQQEGTILNQWFYRLCHYRRNDNLNVIWKREVVQSGSISYRITLFLDASNYPPIINELKVRKRLAKDIKHSWAKTTQIHKQDANELCIFLNQPLFILNKSDEDYQFQRGYLFYVLSRQAHSNMAVTNASSTLGAFISKSRSRKQNNRKRK</sequence>
<dbReference type="RefSeq" id="WP_265689663.1">
    <property type="nucleotide sequence ID" value="NZ_JAKRRX010000290.1"/>
</dbReference>
<proteinExistence type="predicted"/>
<evidence type="ECO:0000313" key="2">
    <source>
        <dbReference type="EMBL" id="MCW8336582.1"/>
    </source>
</evidence>
<dbReference type="InterPro" id="IPR057271">
    <property type="entry name" value="YagK_YfjJ_C"/>
</dbReference>
<gene>
    <name evidence="2" type="ORF">MD483_22505</name>
</gene>
<feature type="domain" description="YagK/YfjJ C-terminal" evidence="1">
    <location>
        <begin position="87"/>
        <end position="190"/>
    </location>
</feature>
<dbReference type="Pfam" id="PF11726">
    <property type="entry name" value="YagK_YfjJ_C"/>
    <property type="match status" value="1"/>
</dbReference>
<keyword evidence="3" id="KW-1185">Reference proteome</keyword>
<organism evidence="2 3">
    <name type="scientific">Vibrio paucivorans</name>
    <dbReference type="NCBI Taxonomy" id="2829489"/>
    <lineage>
        <taxon>Bacteria</taxon>
        <taxon>Pseudomonadati</taxon>
        <taxon>Pseudomonadota</taxon>
        <taxon>Gammaproteobacteria</taxon>
        <taxon>Vibrionales</taxon>
        <taxon>Vibrionaceae</taxon>
        <taxon>Vibrio</taxon>
    </lineage>
</organism>
<dbReference type="AlphaFoldDB" id="A0A9X3HUX8"/>
<evidence type="ECO:0000259" key="1">
    <source>
        <dbReference type="Pfam" id="PF11726"/>
    </source>
</evidence>